<name>A0A292YIU5_9BACL</name>
<evidence type="ECO:0000313" key="2">
    <source>
        <dbReference type="Proteomes" id="UP000217785"/>
    </source>
</evidence>
<comment type="caution">
    <text evidence="1">The sequence shown here is derived from an EMBL/GenBank/DDBJ whole genome shotgun (WGS) entry which is preliminary data.</text>
</comment>
<gene>
    <name evidence="1" type="ORF">EFBL_0295</name>
</gene>
<accession>A0A292YIU5</accession>
<reference evidence="2" key="1">
    <citation type="submission" date="2017-07" db="EMBL/GenBank/DDBJ databases">
        <title>Draft genome sequence of Effusibacillus lacus strain skLN1.</title>
        <authorList>
            <person name="Watanabe M."/>
            <person name="Kojima H."/>
            <person name="Fukui M."/>
        </authorList>
    </citation>
    <scope>NUCLEOTIDE SEQUENCE [LARGE SCALE GENOMIC DNA]</scope>
    <source>
        <strain evidence="2">skLN1</strain>
    </source>
</reference>
<dbReference type="PANTHER" id="PTHR39961:SF1">
    <property type="entry name" value="DUF458 DOMAIN-CONTAINING PROTEIN"/>
    <property type="match status" value="1"/>
</dbReference>
<organism evidence="1 2">
    <name type="scientific">Effusibacillus lacus</name>
    <dbReference type="NCBI Taxonomy" id="1348429"/>
    <lineage>
        <taxon>Bacteria</taxon>
        <taxon>Bacillati</taxon>
        <taxon>Bacillota</taxon>
        <taxon>Bacilli</taxon>
        <taxon>Bacillales</taxon>
        <taxon>Alicyclobacillaceae</taxon>
        <taxon>Effusibacillus</taxon>
    </lineage>
</organism>
<proteinExistence type="predicted"/>
<evidence type="ECO:0000313" key="1">
    <source>
        <dbReference type="EMBL" id="GAX88683.1"/>
    </source>
</evidence>
<dbReference type="OrthoDB" id="37369at2"/>
<dbReference type="RefSeq" id="WP_096180383.1">
    <property type="nucleotide sequence ID" value="NZ_BDUF01000007.1"/>
</dbReference>
<dbReference type="EMBL" id="BDUF01000007">
    <property type="protein sequence ID" value="GAX88683.1"/>
    <property type="molecule type" value="Genomic_DNA"/>
</dbReference>
<sequence>MKFLNPTKGTLTLEEVVKDICEFVGTGPDDAYKVIIGSDSQNRYDRGITMFVTAIIVHRIGKGARYYIHRKPSREIRSLKQRMFTEASYSLLLCQELSEKIPEICGEHLEIHLDIGEKGATKSLIKEIVGWVTASGYTAKVKPNAFVASKVADRYTRSLG</sequence>
<dbReference type="InterPro" id="IPR007405">
    <property type="entry name" value="Phage_KVP40_Orf299"/>
</dbReference>
<dbReference type="AlphaFoldDB" id="A0A292YIU5"/>
<evidence type="ECO:0008006" key="3">
    <source>
        <dbReference type="Google" id="ProtNLM"/>
    </source>
</evidence>
<protein>
    <recommendedName>
        <fullName evidence="3">DUF458 domain-containing protein</fullName>
    </recommendedName>
</protein>
<dbReference type="Pfam" id="PF04308">
    <property type="entry name" value="RNaseH_like"/>
    <property type="match status" value="1"/>
</dbReference>
<dbReference type="Proteomes" id="UP000217785">
    <property type="component" value="Unassembled WGS sequence"/>
</dbReference>
<dbReference type="PANTHER" id="PTHR39961">
    <property type="entry name" value="HYPOTHETICAL CYTOSOLIC PROTEIN"/>
    <property type="match status" value="1"/>
</dbReference>
<keyword evidence="2" id="KW-1185">Reference proteome</keyword>